<dbReference type="RefSeq" id="WP_135874789.1">
    <property type="nucleotide sequence ID" value="NZ_SRSO01000001.1"/>
</dbReference>
<gene>
    <name evidence="3" type="ORF">EM932_01630</name>
</gene>
<dbReference type="PANTHER" id="PTHR46268">
    <property type="entry name" value="STRESS RESPONSE PROTEIN NHAX"/>
    <property type="match status" value="1"/>
</dbReference>
<dbReference type="InterPro" id="IPR014729">
    <property type="entry name" value="Rossmann-like_a/b/a_fold"/>
</dbReference>
<dbReference type="AlphaFoldDB" id="A0A4S1E441"/>
<accession>A0A4S1E441</accession>
<dbReference type="Pfam" id="PF00582">
    <property type="entry name" value="Usp"/>
    <property type="match status" value="1"/>
</dbReference>
<proteinExistence type="inferred from homology"/>
<dbReference type="Gene3D" id="3.40.50.620">
    <property type="entry name" value="HUPs"/>
    <property type="match status" value="2"/>
</dbReference>
<evidence type="ECO:0000256" key="1">
    <source>
        <dbReference type="ARBA" id="ARBA00008791"/>
    </source>
</evidence>
<dbReference type="CDD" id="cd00293">
    <property type="entry name" value="USP-like"/>
    <property type="match status" value="1"/>
</dbReference>
<evidence type="ECO:0000313" key="3">
    <source>
        <dbReference type="EMBL" id="TGV04848.1"/>
    </source>
</evidence>
<organism evidence="3 4">
    <name type="scientific">Flavivirga rizhaonensis</name>
    <dbReference type="NCBI Taxonomy" id="2559571"/>
    <lineage>
        <taxon>Bacteria</taxon>
        <taxon>Pseudomonadati</taxon>
        <taxon>Bacteroidota</taxon>
        <taxon>Flavobacteriia</taxon>
        <taxon>Flavobacteriales</taxon>
        <taxon>Flavobacteriaceae</taxon>
        <taxon>Flavivirga</taxon>
    </lineage>
</organism>
<dbReference type="InterPro" id="IPR006016">
    <property type="entry name" value="UspA"/>
</dbReference>
<protein>
    <submittedName>
        <fullName evidence="3">Universal stress protein</fullName>
    </submittedName>
</protein>
<name>A0A4S1E441_9FLAO</name>
<sequence>MNKILVPVDFSDTSLNALSYAIKLFGSSSVEITILHIYGIKSTALLMKSIDGLLEKDAQRSMDELIEKVQKEFPKIAMKTKIVLNDTVTAITSLGNSGKYDYIVMGTKGASGLKEVFIGSIAGGVISKTKKAPVIVVPRFYYYNSLDEIVFAISDNPLSNTTVIEPLRKIAKMHKSKIKVLHITEKQTSDIQETLNQLKDLNPSVTYAFGTGNTNADLNDYLKKNDSKLLCLIRGKKDFFDRLFGESVTLKQTFSSPVPLLILHD</sequence>
<dbReference type="EMBL" id="SRSO01000001">
    <property type="protein sequence ID" value="TGV04848.1"/>
    <property type="molecule type" value="Genomic_DNA"/>
</dbReference>
<dbReference type="Proteomes" id="UP000307602">
    <property type="component" value="Unassembled WGS sequence"/>
</dbReference>
<dbReference type="OrthoDB" id="9788959at2"/>
<feature type="domain" description="UspA" evidence="2">
    <location>
        <begin position="2"/>
        <end position="138"/>
    </location>
</feature>
<evidence type="ECO:0000259" key="2">
    <source>
        <dbReference type="Pfam" id="PF00582"/>
    </source>
</evidence>
<dbReference type="SUPFAM" id="SSF52402">
    <property type="entry name" value="Adenine nucleotide alpha hydrolases-like"/>
    <property type="match status" value="2"/>
</dbReference>
<evidence type="ECO:0000313" key="4">
    <source>
        <dbReference type="Proteomes" id="UP000307602"/>
    </source>
</evidence>
<dbReference type="InterPro" id="IPR006015">
    <property type="entry name" value="Universal_stress_UspA"/>
</dbReference>
<dbReference type="PRINTS" id="PR01438">
    <property type="entry name" value="UNVRSLSTRESS"/>
</dbReference>
<dbReference type="PANTHER" id="PTHR46268:SF6">
    <property type="entry name" value="UNIVERSAL STRESS PROTEIN UP12"/>
    <property type="match status" value="1"/>
</dbReference>
<comment type="caution">
    <text evidence="3">The sequence shown here is derived from an EMBL/GenBank/DDBJ whole genome shotgun (WGS) entry which is preliminary data.</text>
</comment>
<comment type="similarity">
    <text evidence="1">Belongs to the universal stress protein A family.</text>
</comment>
<keyword evidence="4" id="KW-1185">Reference proteome</keyword>
<reference evidence="3 4" key="1">
    <citation type="submission" date="2019-04" db="EMBL/GenBank/DDBJ databases">
        <authorList>
            <person name="Liu A."/>
        </authorList>
    </citation>
    <scope>NUCLEOTIDE SEQUENCE [LARGE SCALE GENOMIC DNA]</scope>
    <source>
        <strain evidence="3 4">RZ03</strain>
    </source>
</reference>